<dbReference type="AlphaFoldDB" id="A0AAI9THA9"/>
<comment type="caution">
    <text evidence="1">The sequence shown here is derived from an EMBL/GenBank/DDBJ whole genome shotgun (WGS) entry which is preliminary data.</text>
</comment>
<proteinExistence type="predicted"/>
<gene>
    <name evidence="1" type="ORF">VN97_g5960</name>
</gene>
<reference evidence="1" key="1">
    <citation type="submission" date="2015-06" db="EMBL/GenBank/DDBJ databases">
        <authorList>
            <person name="Nguyen H."/>
        </authorList>
    </citation>
    <scope>NUCLEOTIDE SEQUENCE</scope>
    <source>
        <strain evidence="1">DAOM 180753</strain>
    </source>
</reference>
<evidence type="ECO:0000313" key="2">
    <source>
        <dbReference type="Proteomes" id="UP001227192"/>
    </source>
</evidence>
<dbReference type="EMBL" id="LACB01000164">
    <property type="protein sequence ID" value="KAJ9487342.1"/>
    <property type="molecule type" value="Genomic_DNA"/>
</dbReference>
<name>A0AAI9THA9_PENTH</name>
<keyword evidence="2" id="KW-1185">Reference proteome</keyword>
<dbReference type="Proteomes" id="UP001227192">
    <property type="component" value="Unassembled WGS sequence"/>
</dbReference>
<sequence length="73" mass="8409">MGPAPGPKPNTQWAMGLTFEAQPNPQAHKAPIKAHWAIITHNYGIIIHKIADDRFYRSWPREMSVTYNLRLKQ</sequence>
<reference evidence="1" key="2">
    <citation type="journal article" date="2016" name="Fungal Biol.">
        <title>Ochratoxin A production by Penicillium thymicola.</title>
        <authorList>
            <person name="Nguyen H.D.T."/>
            <person name="McMullin D.R."/>
            <person name="Ponomareva E."/>
            <person name="Riley R."/>
            <person name="Pomraning K.R."/>
            <person name="Baker S.E."/>
            <person name="Seifert K.A."/>
        </authorList>
    </citation>
    <scope>NUCLEOTIDE SEQUENCE</scope>
    <source>
        <strain evidence="1">DAOM 180753</strain>
    </source>
</reference>
<accession>A0AAI9THA9</accession>
<evidence type="ECO:0000313" key="1">
    <source>
        <dbReference type="EMBL" id="KAJ9487342.1"/>
    </source>
</evidence>
<organism evidence="1 2">
    <name type="scientific">Penicillium thymicola</name>
    <dbReference type="NCBI Taxonomy" id="293382"/>
    <lineage>
        <taxon>Eukaryota</taxon>
        <taxon>Fungi</taxon>
        <taxon>Dikarya</taxon>
        <taxon>Ascomycota</taxon>
        <taxon>Pezizomycotina</taxon>
        <taxon>Eurotiomycetes</taxon>
        <taxon>Eurotiomycetidae</taxon>
        <taxon>Eurotiales</taxon>
        <taxon>Aspergillaceae</taxon>
        <taxon>Penicillium</taxon>
    </lineage>
</organism>
<protein>
    <submittedName>
        <fullName evidence="1">Uncharacterized protein</fullName>
    </submittedName>
</protein>